<reference evidence="8 9" key="1">
    <citation type="journal article" date="2016" name="Sci. Rep.">
        <title>The genome sequence of the outbreeding globe artichoke constructed de novo incorporating a phase-aware low-pass sequencing strategy of F1 progeny.</title>
        <authorList>
            <person name="Scaglione D."/>
            <person name="Reyes-Chin-Wo S."/>
            <person name="Acquadro A."/>
            <person name="Froenicke L."/>
            <person name="Portis E."/>
            <person name="Beitel C."/>
            <person name="Tirone M."/>
            <person name="Mauro R."/>
            <person name="Lo Monaco A."/>
            <person name="Mauromicale G."/>
            <person name="Faccioli P."/>
            <person name="Cattivelli L."/>
            <person name="Rieseberg L."/>
            <person name="Michelmore R."/>
            <person name="Lanteri S."/>
        </authorList>
    </citation>
    <scope>NUCLEOTIDE SEQUENCE [LARGE SCALE GENOMIC DNA]</scope>
    <source>
        <strain evidence="8">2C</strain>
    </source>
</reference>
<dbReference type="EMBL" id="LEKV01001024">
    <property type="protein sequence ID" value="KVI10275.1"/>
    <property type="molecule type" value="Genomic_DNA"/>
</dbReference>
<dbReference type="PANTHER" id="PTHR19317:SF53">
    <property type="entry name" value="PRA1 FAMILY PROTEIN G1"/>
    <property type="match status" value="1"/>
</dbReference>
<keyword evidence="4 7" id="KW-0812">Transmembrane</keyword>
<evidence type="ECO:0000313" key="9">
    <source>
        <dbReference type="Proteomes" id="UP000243975"/>
    </source>
</evidence>
<keyword evidence="6 7" id="KW-0472">Membrane</keyword>
<feature type="transmembrane region" description="Helical" evidence="7">
    <location>
        <begin position="148"/>
        <end position="165"/>
    </location>
</feature>
<dbReference type="Pfam" id="PF03208">
    <property type="entry name" value="PRA1"/>
    <property type="match status" value="1"/>
</dbReference>
<sequence length="200" mass="21954">MQSPTPATTATTYTTIPISGTDVIFRSFQNLSSFLSLRRPWPEFISTTGSFDRPDSLNHAGTRLRVNSKYFGVNYGIIITACAAVSLIGDPTTLLVFASVFTLWLVLYFFREDPMVVWGHHVHDHLVTAGLVFITGISIWIIGFVSNLLIGIGLGVLISVVHGVLRNPQGIYLDENDAEFEGLISPPSGSSRDYRGNFSN</sequence>
<keyword evidence="7" id="KW-0813">Transport</keyword>
<organism evidence="8 9">
    <name type="scientific">Cynara cardunculus var. scolymus</name>
    <name type="common">Globe artichoke</name>
    <name type="synonym">Cynara scolymus</name>
    <dbReference type="NCBI Taxonomy" id="59895"/>
    <lineage>
        <taxon>Eukaryota</taxon>
        <taxon>Viridiplantae</taxon>
        <taxon>Streptophyta</taxon>
        <taxon>Embryophyta</taxon>
        <taxon>Tracheophyta</taxon>
        <taxon>Spermatophyta</taxon>
        <taxon>Magnoliopsida</taxon>
        <taxon>eudicotyledons</taxon>
        <taxon>Gunneridae</taxon>
        <taxon>Pentapetalae</taxon>
        <taxon>asterids</taxon>
        <taxon>campanulids</taxon>
        <taxon>Asterales</taxon>
        <taxon>Asteraceae</taxon>
        <taxon>Carduoideae</taxon>
        <taxon>Cardueae</taxon>
        <taxon>Carduinae</taxon>
        <taxon>Cynara</taxon>
    </lineage>
</organism>
<dbReference type="PANTHER" id="PTHR19317">
    <property type="entry name" value="PRENYLATED RAB ACCEPTOR 1-RELATED"/>
    <property type="match status" value="1"/>
</dbReference>
<comment type="subcellular location">
    <subcellularLocation>
        <location evidence="2 7">Membrane</location>
        <topology evidence="2 7">Multi-pass membrane protein</topology>
    </subcellularLocation>
</comment>
<dbReference type="STRING" id="59895.A0A118K692"/>
<dbReference type="OMA" id="LFFFRED"/>
<dbReference type="Proteomes" id="UP000243975">
    <property type="component" value="Unassembled WGS sequence"/>
</dbReference>
<proteinExistence type="inferred from homology"/>
<feature type="transmembrane region" description="Helical" evidence="7">
    <location>
        <begin position="94"/>
        <end position="110"/>
    </location>
</feature>
<comment type="similarity">
    <text evidence="3 7">Belongs to the PRA1 family.</text>
</comment>
<dbReference type="GO" id="GO:0016020">
    <property type="term" value="C:membrane"/>
    <property type="evidence" value="ECO:0007669"/>
    <property type="project" value="UniProtKB-SubCell"/>
</dbReference>
<keyword evidence="5 7" id="KW-1133">Transmembrane helix</keyword>
<accession>A0A118K692</accession>
<dbReference type="GO" id="GO:0005794">
    <property type="term" value="C:Golgi apparatus"/>
    <property type="evidence" value="ECO:0007669"/>
    <property type="project" value="TreeGrafter"/>
</dbReference>
<feature type="transmembrane region" description="Helical" evidence="7">
    <location>
        <begin position="70"/>
        <end position="88"/>
    </location>
</feature>
<comment type="caution">
    <text evidence="8">The sequence shown here is derived from an EMBL/GenBank/DDBJ whole genome shotgun (WGS) entry which is preliminary data.</text>
</comment>
<comment type="function">
    <text evidence="1 7">May be involved in both secretory and endocytic intracellular trafficking in the endosomal/prevacuolar compartments.</text>
</comment>
<evidence type="ECO:0000256" key="5">
    <source>
        <dbReference type="ARBA" id="ARBA00022989"/>
    </source>
</evidence>
<evidence type="ECO:0000256" key="1">
    <source>
        <dbReference type="ARBA" id="ARBA00002501"/>
    </source>
</evidence>
<evidence type="ECO:0000313" key="8">
    <source>
        <dbReference type="EMBL" id="KVI10275.1"/>
    </source>
</evidence>
<gene>
    <name evidence="8" type="ORF">Ccrd_011315</name>
</gene>
<dbReference type="AlphaFoldDB" id="A0A118K692"/>
<dbReference type="Gramene" id="KVI10275">
    <property type="protein sequence ID" value="KVI10275"/>
    <property type="gene ID" value="Ccrd_011315"/>
</dbReference>
<dbReference type="GO" id="GO:0016192">
    <property type="term" value="P:vesicle-mediated transport"/>
    <property type="evidence" value="ECO:0007669"/>
    <property type="project" value="UniProtKB-ARBA"/>
</dbReference>
<evidence type="ECO:0000256" key="3">
    <source>
        <dbReference type="ARBA" id="ARBA00006483"/>
    </source>
</evidence>
<evidence type="ECO:0000256" key="2">
    <source>
        <dbReference type="ARBA" id="ARBA00004141"/>
    </source>
</evidence>
<evidence type="ECO:0000256" key="4">
    <source>
        <dbReference type="ARBA" id="ARBA00022692"/>
    </source>
</evidence>
<dbReference type="GO" id="GO:0005783">
    <property type="term" value="C:endoplasmic reticulum"/>
    <property type="evidence" value="ECO:0007669"/>
    <property type="project" value="UniProtKB-ARBA"/>
</dbReference>
<dbReference type="OrthoDB" id="63113at2759"/>
<evidence type="ECO:0000256" key="7">
    <source>
        <dbReference type="RuleBase" id="RU363107"/>
    </source>
</evidence>
<feature type="transmembrane region" description="Helical" evidence="7">
    <location>
        <begin position="122"/>
        <end position="142"/>
    </location>
</feature>
<name>A0A118K692_CYNCS</name>
<keyword evidence="9" id="KW-1185">Reference proteome</keyword>
<evidence type="ECO:0000256" key="6">
    <source>
        <dbReference type="ARBA" id="ARBA00023136"/>
    </source>
</evidence>
<dbReference type="InterPro" id="IPR004895">
    <property type="entry name" value="Prenylated_rab_accept_PRA1"/>
</dbReference>
<protein>
    <recommendedName>
        <fullName evidence="7">PRA1 family protein</fullName>
    </recommendedName>
</protein>